<dbReference type="PIRSF" id="PIRSF006278">
    <property type="entry name" value="ACCD_DCysDesulf"/>
    <property type="match status" value="1"/>
</dbReference>
<proteinExistence type="inferred from homology"/>
<dbReference type="AlphaFoldDB" id="A0A4R1M2A9"/>
<evidence type="ECO:0000256" key="4">
    <source>
        <dbReference type="PIRSR" id="PIRSR006278-1"/>
    </source>
</evidence>
<gene>
    <name evidence="7" type="ORF">C8N28_0648</name>
</gene>
<comment type="similarity">
    <text evidence="2">Belongs to the ACC deaminase/D-cysteine desulfhydrase family.</text>
</comment>
<feature type="modified residue" description="N6-(pyridoxal phosphate)lysine" evidence="5">
    <location>
        <position position="42"/>
    </location>
</feature>
<feature type="active site" description="Nucleophile" evidence="4">
    <location>
        <position position="69"/>
    </location>
</feature>
<comment type="caution">
    <text evidence="7">The sequence shown here is derived from an EMBL/GenBank/DDBJ whole genome shotgun (WGS) entry which is preliminary data.</text>
</comment>
<dbReference type="RefSeq" id="WP_132221467.1">
    <property type="nucleotide sequence ID" value="NZ_SMGO01000001.1"/>
</dbReference>
<evidence type="ECO:0000256" key="3">
    <source>
        <dbReference type="ARBA" id="ARBA00022898"/>
    </source>
</evidence>
<comment type="cofactor">
    <cofactor evidence="1">
        <name>pyridoxal 5'-phosphate</name>
        <dbReference type="ChEBI" id="CHEBI:597326"/>
    </cofactor>
</comment>
<evidence type="ECO:0000313" key="8">
    <source>
        <dbReference type="Proteomes" id="UP000294616"/>
    </source>
</evidence>
<name>A0A4R1M2A9_9SPHI</name>
<feature type="domain" description="Tryptophan synthase beta chain-like PALP" evidence="6">
    <location>
        <begin position="17"/>
        <end position="282"/>
    </location>
</feature>
<keyword evidence="3 5" id="KW-0663">Pyridoxal phosphate</keyword>
<dbReference type="InterPro" id="IPR036052">
    <property type="entry name" value="TrpB-like_PALP_sf"/>
</dbReference>
<dbReference type="InterPro" id="IPR027278">
    <property type="entry name" value="ACCD_DCysDesulf"/>
</dbReference>
<accession>A0A4R1M2A9</accession>
<evidence type="ECO:0000259" key="6">
    <source>
        <dbReference type="Pfam" id="PF00291"/>
    </source>
</evidence>
<reference evidence="7 8" key="1">
    <citation type="submission" date="2019-03" db="EMBL/GenBank/DDBJ databases">
        <title>Genomic Encyclopedia of Archaeal and Bacterial Type Strains, Phase II (KMG-II): from individual species to whole genera.</title>
        <authorList>
            <person name="Goeker M."/>
        </authorList>
    </citation>
    <scope>NUCLEOTIDE SEQUENCE [LARGE SCALE GENOMIC DNA]</scope>
    <source>
        <strain evidence="7 8">DSM 22554</strain>
    </source>
</reference>
<evidence type="ECO:0000256" key="1">
    <source>
        <dbReference type="ARBA" id="ARBA00001933"/>
    </source>
</evidence>
<dbReference type="Gene3D" id="3.40.50.1100">
    <property type="match status" value="2"/>
</dbReference>
<dbReference type="EMBL" id="SMGO01000001">
    <property type="protein sequence ID" value="TCK85342.1"/>
    <property type="molecule type" value="Genomic_DNA"/>
</dbReference>
<evidence type="ECO:0000256" key="2">
    <source>
        <dbReference type="ARBA" id="ARBA00008639"/>
    </source>
</evidence>
<dbReference type="Pfam" id="PF00291">
    <property type="entry name" value="PALP"/>
    <property type="match status" value="1"/>
</dbReference>
<evidence type="ECO:0000256" key="5">
    <source>
        <dbReference type="PIRSR" id="PIRSR006278-2"/>
    </source>
</evidence>
<dbReference type="InterPro" id="IPR001926">
    <property type="entry name" value="TrpB-like_PALP"/>
</dbReference>
<dbReference type="Proteomes" id="UP000294616">
    <property type="component" value="Unassembled WGS sequence"/>
</dbReference>
<dbReference type="GO" id="GO:0019148">
    <property type="term" value="F:D-cysteine desulfhydrase activity"/>
    <property type="evidence" value="ECO:0007669"/>
    <property type="project" value="TreeGrafter"/>
</dbReference>
<organism evidence="7 8">
    <name type="scientific">Albibacterium bauzanense</name>
    <dbReference type="NCBI Taxonomy" id="653929"/>
    <lineage>
        <taxon>Bacteria</taxon>
        <taxon>Pseudomonadati</taxon>
        <taxon>Bacteroidota</taxon>
        <taxon>Sphingobacteriia</taxon>
        <taxon>Sphingobacteriales</taxon>
        <taxon>Sphingobacteriaceae</taxon>
        <taxon>Albibacterium</taxon>
    </lineage>
</organism>
<evidence type="ECO:0000313" key="7">
    <source>
        <dbReference type="EMBL" id="TCK85342.1"/>
    </source>
</evidence>
<keyword evidence="8" id="KW-1185">Reference proteome</keyword>
<dbReference type="SUPFAM" id="SSF53686">
    <property type="entry name" value="Tryptophan synthase beta subunit-like PLP-dependent enzymes"/>
    <property type="match status" value="1"/>
</dbReference>
<dbReference type="PANTHER" id="PTHR43780">
    <property type="entry name" value="1-AMINOCYCLOPROPANE-1-CARBOXYLATE DEAMINASE-RELATED"/>
    <property type="match status" value="1"/>
</dbReference>
<protein>
    <submittedName>
        <fullName evidence="7">1-aminocyclopropane-1-carboxylate deaminase</fullName>
    </submittedName>
</protein>
<sequence>MEFNFDFFSPEQSLISPLGEEKGIKIFIKRDDMIHPYISGNKWRKLKYLLIKARDQNKNHLVTFGGNWSNHILATAAAAAQFKFKSTAYIRGEKVDNSILSLCKLFGMNIHFVTRDEYKNKEELFQKYHDNDPSSFFINEGGYSIEAVKGCEEIISELTERYDHIFAACGTGATLAGLAKGASKFQPNAHIHGIPVLKGGDFIETAVHNLCPEVKINLHTDYHFGGYAKTKPELIEFIKNFCKDTGILIEPVYTGKLFFAVMDLISKNHFKKGEHILILHSGGLTGFLGQQAKF</sequence>
<dbReference type="OrthoDB" id="9801249at2"/>
<dbReference type="PANTHER" id="PTHR43780:SF2">
    <property type="entry name" value="1-AMINOCYCLOPROPANE-1-CARBOXYLATE DEAMINASE-RELATED"/>
    <property type="match status" value="1"/>
</dbReference>